<feature type="coiled-coil region" evidence="1">
    <location>
        <begin position="434"/>
        <end position="492"/>
    </location>
</feature>
<keyword evidence="1" id="KW-0175">Coiled coil</keyword>
<evidence type="ECO:0000313" key="4">
    <source>
        <dbReference type="Proteomes" id="UP000799777"/>
    </source>
</evidence>
<feature type="compositionally biased region" description="Polar residues" evidence="2">
    <location>
        <begin position="40"/>
        <end position="55"/>
    </location>
</feature>
<sequence length="959" mass="109309">MARLSGLPSEHHHEGPGDAPRRKRGRPNKNQSSSQSQSQEVASTGKRTASPTAELSHTKRTKRTLANDEDQIAEEMEQSVSRSQAGDTIRVETHSSTTTRRGNRRYSEPPVTAGAQEDDDELTMNPPPSTQPASGLTPHLNRIGAVRRDLATVRRARMSMPAQLHVERVDEEVDGTQFQYAPLTAVLDSRTRRRLRRSHLSQEVNEIEGSQKKDKSELLELRRQLKAQDSKIQDLEFRLEARRLGEIDMTDEHAEVLEQELEQAREEIDALRASSLYNGSDREMSTFDGAADVSDDEDRLLLVNPDELHIKRDIDVIYTPSGKYATRLSQLTHDTLMEDDDAVVPDKIQDQAVERYERELQHYIRILAESQGALRAGSSSNDILVQLRHGFDSLRLELLHKIPELFGGIFFELKEKLTLISSSQKTEILLRRQYEGILDLLGESEERVQELEQKSFSLDKSNEEKQRSILNLEEQEAEVKDKDAQINGLNDETYRKDLDTVTHTATTFEAEHHETIARMEQEHGEQQDAREAAEGDAQQKGEIIDDLEDAITLEMTQLRERLAEQTSARETAEGERDEQADEAYQYSVKIENLDETIIDLKAQLEEALTNLATERNEANEKIEDLNGRIHDAGIQANELRSKLFQLQQEKENEIAQLEEESQAREDDLNDRLDTESQLRDTAEKTLEATLATLNIDLTNMTEARQQLEEDREDQAKYLALETSTNSTITSLQANITDLNNQVQRQQAEIERLTEEVAEKDRAEISELQDELAEERTEGKRNRKEIESLSKRVESEANELLNMMNSHSEEVDSLKTVISTHERSEEYEEELLERTREIEEMQMMGTARVETITVLQSQIEDLKIRFAKQEEDTRLVEQNEALSEALKLRNLERLKAVQEMKSANVVIKTQNVDLGKIKVAKKGSKKKISARSWRDSGMFEDGSPSKVDGEDDVAEDFLAA</sequence>
<feature type="compositionally biased region" description="Basic and acidic residues" evidence="2">
    <location>
        <begin position="9"/>
        <end position="20"/>
    </location>
</feature>
<feature type="coiled-coil region" evidence="1">
    <location>
        <begin position="218"/>
        <end position="274"/>
    </location>
</feature>
<gene>
    <name evidence="3" type="ORF">EK21DRAFT_97439</name>
</gene>
<name>A0A9P4HJF1_9PLEO</name>
<dbReference type="OrthoDB" id="3532430at2759"/>
<keyword evidence="4" id="KW-1185">Reference proteome</keyword>
<evidence type="ECO:0000256" key="1">
    <source>
        <dbReference type="SAM" id="Coils"/>
    </source>
</evidence>
<organism evidence="3 4">
    <name type="scientific">Setomelanomma holmii</name>
    <dbReference type="NCBI Taxonomy" id="210430"/>
    <lineage>
        <taxon>Eukaryota</taxon>
        <taxon>Fungi</taxon>
        <taxon>Dikarya</taxon>
        <taxon>Ascomycota</taxon>
        <taxon>Pezizomycotina</taxon>
        <taxon>Dothideomycetes</taxon>
        <taxon>Pleosporomycetidae</taxon>
        <taxon>Pleosporales</taxon>
        <taxon>Pleosporineae</taxon>
        <taxon>Phaeosphaeriaceae</taxon>
        <taxon>Setomelanomma</taxon>
    </lineage>
</organism>
<reference evidence="3" key="1">
    <citation type="journal article" date="2020" name="Stud. Mycol.">
        <title>101 Dothideomycetes genomes: a test case for predicting lifestyles and emergence of pathogens.</title>
        <authorList>
            <person name="Haridas S."/>
            <person name="Albert R."/>
            <person name="Binder M."/>
            <person name="Bloem J."/>
            <person name="Labutti K."/>
            <person name="Salamov A."/>
            <person name="Andreopoulos B."/>
            <person name="Baker S."/>
            <person name="Barry K."/>
            <person name="Bills G."/>
            <person name="Bluhm B."/>
            <person name="Cannon C."/>
            <person name="Castanera R."/>
            <person name="Culley D."/>
            <person name="Daum C."/>
            <person name="Ezra D."/>
            <person name="Gonzalez J."/>
            <person name="Henrissat B."/>
            <person name="Kuo A."/>
            <person name="Liang C."/>
            <person name="Lipzen A."/>
            <person name="Lutzoni F."/>
            <person name="Magnuson J."/>
            <person name="Mondo S."/>
            <person name="Nolan M."/>
            <person name="Ohm R."/>
            <person name="Pangilinan J."/>
            <person name="Park H.-J."/>
            <person name="Ramirez L."/>
            <person name="Alfaro M."/>
            <person name="Sun H."/>
            <person name="Tritt A."/>
            <person name="Yoshinaga Y."/>
            <person name="Zwiers L.-H."/>
            <person name="Turgeon B."/>
            <person name="Goodwin S."/>
            <person name="Spatafora J."/>
            <person name="Crous P."/>
            <person name="Grigoriev I."/>
        </authorList>
    </citation>
    <scope>NUCLEOTIDE SEQUENCE</scope>
    <source>
        <strain evidence="3">CBS 110217</strain>
    </source>
</reference>
<dbReference type="AlphaFoldDB" id="A0A9P4HJF1"/>
<dbReference type="Proteomes" id="UP000799777">
    <property type="component" value="Unassembled WGS sequence"/>
</dbReference>
<feature type="compositionally biased region" description="Acidic residues" evidence="2">
    <location>
        <begin position="67"/>
        <end position="77"/>
    </location>
</feature>
<evidence type="ECO:0000256" key="2">
    <source>
        <dbReference type="SAM" id="MobiDB-lite"/>
    </source>
</evidence>
<protein>
    <submittedName>
        <fullName evidence="3">Uncharacterized protein</fullName>
    </submittedName>
</protein>
<accession>A0A9P4HJF1</accession>
<feature type="region of interest" description="Disordered" evidence="2">
    <location>
        <begin position="1"/>
        <end position="138"/>
    </location>
</feature>
<proteinExistence type="predicted"/>
<evidence type="ECO:0000313" key="3">
    <source>
        <dbReference type="EMBL" id="KAF2034327.1"/>
    </source>
</evidence>
<comment type="caution">
    <text evidence="3">The sequence shown here is derived from an EMBL/GenBank/DDBJ whole genome shotgun (WGS) entry which is preliminary data.</text>
</comment>
<dbReference type="EMBL" id="ML978161">
    <property type="protein sequence ID" value="KAF2034327.1"/>
    <property type="molecule type" value="Genomic_DNA"/>
</dbReference>
<feature type="region of interest" description="Disordered" evidence="2">
    <location>
        <begin position="520"/>
        <end position="541"/>
    </location>
</feature>
<feature type="region of interest" description="Disordered" evidence="2">
    <location>
        <begin position="931"/>
        <end position="950"/>
    </location>
</feature>